<reference evidence="2" key="1">
    <citation type="journal article" date="2014" name="Front. Microbiol.">
        <title>High frequency of phylogenetically diverse reductive dehalogenase-homologous genes in deep subseafloor sedimentary metagenomes.</title>
        <authorList>
            <person name="Kawai M."/>
            <person name="Futagami T."/>
            <person name="Toyoda A."/>
            <person name="Takaki Y."/>
            <person name="Nishi S."/>
            <person name="Hori S."/>
            <person name="Arai W."/>
            <person name="Tsubouchi T."/>
            <person name="Morono Y."/>
            <person name="Uchiyama I."/>
            <person name="Ito T."/>
            <person name="Fujiyama A."/>
            <person name="Inagaki F."/>
            <person name="Takami H."/>
        </authorList>
    </citation>
    <scope>NUCLEOTIDE SEQUENCE</scope>
    <source>
        <strain evidence="2">Expedition CK06-06</strain>
    </source>
</reference>
<protein>
    <recommendedName>
        <fullName evidence="1">Putative regulatory protein FmdB zinc ribbon domain-containing protein</fullName>
    </recommendedName>
</protein>
<comment type="caution">
    <text evidence="2">The sequence shown here is derived from an EMBL/GenBank/DDBJ whole genome shotgun (WGS) entry which is preliminary data.</text>
</comment>
<dbReference type="NCBIfam" id="TIGR02605">
    <property type="entry name" value="CxxC_CxxC_SSSS"/>
    <property type="match status" value="1"/>
</dbReference>
<name>X1N121_9ZZZZ</name>
<dbReference type="InterPro" id="IPR013429">
    <property type="entry name" value="Regulatory_FmdB_Zinc_ribbon"/>
</dbReference>
<gene>
    <name evidence="2" type="ORF">S06H3_35123</name>
</gene>
<proteinExistence type="predicted"/>
<evidence type="ECO:0000313" key="2">
    <source>
        <dbReference type="EMBL" id="GAI20545.1"/>
    </source>
</evidence>
<dbReference type="PANTHER" id="PTHR34404">
    <property type="entry name" value="REGULATORY PROTEIN, FMDB FAMILY"/>
    <property type="match status" value="1"/>
</dbReference>
<dbReference type="Gene3D" id="2.20.28.30">
    <property type="entry name" value="RNA polymerase ii, chain L"/>
    <property type="match status" value="1"/>
</dbReference>
<evidence type="ECO:0000259" key="1">
    <source>
        <dbReference type="SMART" id="SM00834"/>
    </source>
</evidence>
<organism evidence="2">
    <name type="scientific">marine sediment metagenome</name>
    <dbReference type="NCBI Taxonomy" id="412755"/>
    <lineage>
        <taxon>unclassified sequences</taxon>
        <taxon>metagenomes</taxon>
        <taxon>ecological metagenomes</taxon>
    </lineage>
</organism>
<dbReference type="PANTHER" id="PTHR34404:SF3">
    <property type="entry name" value="REGULATORY PROTEIN, FMDB FAMILY"/>
    <property type="match status" value="1"/>
</dbReference>
<sequence>MPIYEFECEKCGERFELHRNMADSDREVRCPKCGAEKPQRVFSVFGKGSSSMACPPSSPT</sequence>
<accession>X1N121</accession>
<dbReference type="SMART" id="SM00834">
    <property type="entry name" value="CxxC_CXXC_SSSS"/>
    <property type="match status" value="1"/>
</dbReference>
<feature type="domain" description="Putative regulatory protein FmdB zinc ribbon" evidence="1">
    <location>
        <begin position="1"/>
        <end position="43"/>
    </location>
</feature>
<dbReference type="Pfam" id="PF09723">
    <property type="entry name" value="Zn_ribbon_8"/>
    <property type="match status" value="1"/>
</dbReference>
<dbReference type="AlphaFoldDB" id="X1N121"/>
<dbReference type="EMBL" id="BARV01021163">
    <property type="protein sequence ID" value="GAI20545.1"/>
    <property type="molecule type" value="Genomic_DNA"/>
</dbReference>